<dbReference type="OrthoDB" id="9812358at2"/>
<gene>
    <name evidence="1" type="ORF">SPICUR_03605</name>
</gene>
<keyword evidence="2" id="KW-1185">Reference proteome</keyword>
<sequence length="98" mass="10960">MDDQANPLSMDFTPYTDFDAASRAVLHALNMLYPMGAWLMTRVEGDDWLILQSEDNRYIGVPVTDANGALFGTLCAVDTVEKPELTDALNERGLRDRH</sequence>
<evidence type="ECO:0000313" key="2">
    <source>
        <dbReference type="Proteomes" id="UP000017640"/>
    </source>
</evidence>
<protein>
    <recommendedName>
        <fullName evidence="3">GAF domain-containing protein</fullName>
    </recommendedName>
</protein>
<dbReference type="STRING" id="1335757.SPICUR_03605"/>
<dbReference type="HOGENOM" id="CLU_2332240_0_0_6"/>
<evidence type="ECO:0000313" key="1">
    <source>
        <dbReference type="EMBL" id="AGY91713.1"/>
    </source>
</evidence>
<accession>U5T5X8</accession>
<dbReference type="EMBL" id="CP005990">
    <property type="protein sequence ID" value="AGY91713.1"/>
    <property type="molecule type" value="Genomic_DNA"/>
</dbReference>
<dbReference type="KEGG" id="spiu:SPICUR_03605"/>
<proteinExistence type="predicted"/>
<reference evidence="1 2" key="1">
    <citation type="journal article" date="2013" name="BMC Genomics">
        <title>Genomes of "Spiribacter", a streamlined, successful halophilic bacterium.</title>
        <authorList>
            <person name="Lopez-Perez M."/>
            <person name="Ghai R."/>
            <person name="Leon M.J."/>
            <person name="Rodriguez-Olmos A."/>
            <person name="Copa-Patino J.L."/>
            <person name="Soliveri J."/>
            <person name="Sanchez-Porro C."/>
            <person name="Ventosa A."/>
            <person name="Rodriguez-Valera F."/>
        </authorList>
    </citation>
    <scope>NUCLEOTIDE SEQUENCE [LARGE SCALE GENOMIC DNA]</scope>
    <source>
        <strain evidence="1 2">UAH-SP71</strain>
    </source>
</reference>
<organism evidence="1 2">
    <name type="scientific">Spiribacter curvatus</name>
    <dbReference type="NCBI Taxonomy" id="1335757"/>
    <lineage>
        <taxon>Bacteria</taxon>
        <taxon>Pseudomonadati</taxon>
        <taxon>Pseudomonadota</taxon>
        <taxon>Gammaproteobacteria</taxon>
        <taxon>Chromatiales</taxon>
        <taxon>Ectothiorhodospiraceae</taxon>
        <taxon>Spiribacter</taxon>
    </lineage>
</organism>
<dbReference type="AlphaFoldDB" id="U5T5X8"/>
<name>U5T5X8_9GAMM</name>
<dbReference type="Proteomes" id="UP000017640">
    <property type="component" value="Chromosome"/>
</dbReference>
<dbReference type="RefSeq" id="WP_023366137.1">
    <property type="nucleotide sequence ID" value="NC_022664.1"/>
</dbReference>
<evidence type="ECO:0008006" key="3">
    <source>
        <dbReference type="Google" id="ProtNLM"/>
    </source>
</evidence>